<accession>A0AAF0U5S3</accession>
<dbReference type="Pfam" id="PF01535">
    <property type="entry name" value="PPR"/>
    <property type="match status" value="3"/>
</dbReference>
<proteinExistence type="predicted"/>
<name>A0AAF0U5S3_SOLVR</name>
<keyword evidence="4" id="KW-1185">Reference proteome</keyword>
<dbReference type="PROSITE" id="PS51375">
    <property type="entry name" value="PPR"/>
    <property type="match status" value="1"/>
</dbReference>
<evidence type="ECO:0000256" key="1">
    <source>
        <dbReference type="ARBA" id="ARBA00022737"/>
    </source>
</evidence>
<protein>
    <recommendedName>
        <fullName evidence="5">Pentatricopeptide repeat-containing protein</fullName>
    </recommendedName>
</protein>
<dbReference type="PANTHER" id="PTHR47926:SF359">
    <property type="entry name" value="PENTACOTRIPEPTIDE-REPEAT REGION OF PRORP DOMAIN-CONTAINING PROTEIN"/>
    <property type="match status" value="1"/>
</dbReference>
<evidence type="ECO:0008006" key="5">
    <source>
        <dbReference type="Google" id="ProtNLM"/>
    </source>
</evidence>
<keyword evidence="1" id="KW-0677">Repeat</keyword>
<dbReference type="NCBIfam" id="TIGR00756">
    <property type="entry name" value="PPR"/>
    <property type="match status" value="1"/>
</dbReference>
<dbReference type="InterPro" id="IPR002885">
    <property type="entry name" value="PPR_rpt"/>
</dbReference>
<feature type="repeat" description="PPR" evidence="2">
    <location>
        <begin position="75"/>
        <end position="109"/>
    </location>
</feature>
<evidence type="ECO:0000313" key="4">
    <source>
        <dbReference type="Proteomes" id="UP001234989"/>
    </source>
</evidence>
<dbReference type="EMBL" id="CP133618">
    <property type="protein sequence ID" value="WMV39747.1"/>
    <property type="molecule type" value="Genomic_DNA"/>
</dbReference>
<dbReference type="GO" id="GO:0009451">
    <property type="term" value="P:RNA modification"/>
    <property type="evidence" value="ECO:0007669"/>
    <property type="project" value="InterPro"/>
</dbReference>
<organism evidence="3 4">
    <name type="scientific">Solanum verrucosum</name>
    <dbReference type="NCBI Taxonomy" id="315347"/>
    <lineage>
        <taxon>Eukaryota</taxon>
        <taxon>Viridiplantae</taxon>
        <taxon>Streptophyta</taxon>
        <taxon>Embryophyta</taxon>
        <taxon>Tracheophyta</taxon>
        <taxon>Spermatophyta</taxon>
        <taxon>Magnoliopsida</taxon>
        <taxon>eudicotyledons</taxon>
        <taxon>Gunneridae</taxon>
        <taxon>Pentapetalae</taxon>
        <taxon>asterids</taxon>
        <taxon>lamiids</taxon>
        <taxon>Solanales</taxon>
        <taxon>Solanaceae</taxon>
        <taxon>Solanoideae</taxon>
        <taxon>Solaneae</taxon>
        <taxon>Solanum</taxon>
    </lineage>
</organism>
<dbReference type="PANTHER" id="PTHR47926">
    <property type="entry name" value="PENTATRICOPEPTIDE REPEAT-CONTAINING PROTEIN"/>
    <property type="match status" value="1"/>
</dbReference>
<reference evidence="3" key="1">
    <citation type="submission" date="2023-08" db="EMBL/GenBank/DDBJ databases">
        <title>A de novo genome assembly of Solanum verrucosum Schlechtendal, a Mexican diploid species geographically isolated from the other diploid A-genome species in potato relatives.</title>
        <authorList>
            <person name="Hosaka K."/>
        </authorList>
    </citation>
    <scope>NUCLEOTIDE SEQUENCE</scope>
    <source>
        <tissue evidence="3">Young leaves</tissue>
    </source>
</reference>
<evidence type="ECO:0000256" key="2">
    <source>
        <dbReference type="PROSITE-ProRule" id="PRU00708"/>
    </source>
</evidence>
<dbReference type="Gene3D" id="1.25.40.10">
    <property type="entry name" value="Tetratricopeptide repeat domain"/>
    <property type="match status" value="1"/>
</dbReference>
<dbReference type="GO" id="GO:0003723">
    <property type="term" value="F:RNA binding"/>
    <property type="evidence" value="ECO:0007669"/>
    <property type="project" value="InterPro"/>
</dbReference>
<evidence type="ECO:0000313" key="3">
    <source>
        <dbReference type="EMBL" id="WMV39747.1"/>
    </source>
</evidence>
<dbReference type="InterPro" id="IPR046960">
    <property type="entry name" value="PPR_At4g14850-like_plant"/>
</dbReference>
<sequence>MYGKCGYVKEEEQLFDEMPKRNVVSWNALISGYLDTHYPENAIMLFLVSLLSAYSGCSCSVEDFHKLCSDIVKWDEISWNAIISGFSNFGVAGEAFFYFSRMRRAGFTALQN</sequence>
<gene>
    <name evidence="3" type="ORF">MTR67_033132</name>
</gene>
<dbReference type="AlphaFoldDB" id="A0AAF0U5S3"/>
<dbReference type="Proteomes" id="UP001234989">
    <property type="component" value="Chromosome 7"/>
</dbReference>
<dbReference type="InterPro" id="IPR011990">
    <property type="entry name" value="TPR-like_helical_dom_sf"/>
</dbReference>